<evidence type="ECO:0008006" key="3">
    <source>
        <dbReference type="Google" id="ProtNLM"/>
    </source>
</evidence>
<name>A0ABW4L1U5_9MICO</name>
<accession>A0ABW4L1U5</accession>
<reference evidence="2" key="1">
    <citation type="journal article" date="2019" name="Int. J. Syst. Evol. Microbiol.">
        <title>The Global Catalogue of Microorganisms (GCM) 10K type strain sequencing project: providing services to taxonomists for standard genome sequencing and annotation.</title>
        <authorList>
            <consortium name="The Broad Institute Genomics Platform"/>
            <consortium name="The Broad Institute Genome Sequencing Center for Infectious Disease"/>
            <person name="Wu L."/>
            <person name="Ma J."/>
        </authorList>
    </citation>
    <scope>NUCLEOTIDE SEQUENCE [LARGE SCALE GENOMIC DNA]</scope>
    <source>
        <strain evidence="2">JCM 17130</strain>
    </source>
</reference>
<sequence length="82" mass="8791">MSSGAGSGARGAPVNEQVRRLQDGFAADGFRMDVAADGDRAIVTVIRERSDDCLIPQATLCGYLARAMDLDPAHIEIRYPPD</sequence>
<dbReference type="Proteomes" id="UP001597277">
    <property type="component" value="Unassembled WGS sequence"/>
</dbReference>
<protein>
    <recommendedName>
        <fullName evidence="3">NifU family protein</fullName>
    </recommendedName>
</protein>
<keyword evidence="2" id="KW-1185">Reference proteome</keyword>
<proteinExistence type="predicted"/>
<evidence type="ECO:0000313" key="1">
    <source>
        <dbReference type="EMBL" id="MFD1717275.1"/>
    </source>
</evidence>
<comment type="caution">
    <text evidence="1">The sequence shown here is derived from an EMBL/GenBank/DDBJ whole genome shotgun (WGS) entry which is preliminary data.</text>
</comment>
<evidence type="ECO:0000313" key="2">
    <source>
        <dbReference type="Proteomes" id="UP001597277"/>
    </source>
</evidence>
<dbReference type="EMBL" id="JBHUEE010000002">
    <property type="protein sequence ID" value="MFD1717275.1"/>
    <property type="molecule type" value="Genomic_DNA"/>
</dbReference>
<gene>
    <name evidence="1" type="ORF">ACFSE6_05490</name>
</gene>
<dbReference type="RefSeq" id="WP_388003183.1">
    <property type="nucleotide sequence ID" value="NZ_JBHUEE010000002.1"/>
</dbReference>
<organism evidence="1 2">
    <name type="scientific">Georgenia deserti</name>
    <dbReference type="NCBI Taxonomy" id="2093781"/>
    <lineage>
        <taxon>Bacteria</taxon>
        <taxon>Bacillati</taxon>
        <taxon>Actinomycetota</taxon>
        <taxon>Actinomycetes</taxon>
        <taxon>Micrococcales</taxon>
        <taxon>Bogoriellaceae</taxon>
        <taxon>Georgenia</taxon>
    </lineage>
</organism>